<reference evidence="2 3" key="1">
    <citation type="journal article" date="2011" name="Genome Biol.">
        <title>Comparative genome sequence analysis underscores mycoparasitism as the ancestral life style of Trichoderma.</title>
        <authorList>
            <person name="Kubicek C.P."/>
            <person name="Herrera-Estrella A."/>
            <person name="Seidl-Seiboth V."/>
            <person name="Martinez D.A."/>
            <person name="Druzhinina I.S."/>
            <person name="Thon M."/>
            <person name="Zeilinger S."/>
            <person name="Casas-Flores S."/>
            <person name="Horwitz B.A."/>
            <person name="Mukherjee P.K."/>
            <person name="Mukherjee M."/>
            <person name="Kredics L."/>
            <person name="Alcaraz L.D."/>
            <person name="Aerts A."/>
            <person name="Antal Z."/>
            <person name="Atanasova L."/>
            <person name="Cervantes-Badillo M.G."/>
            <person name="Challacombe J."/>
            <person name="Chertkov O."/>
            <person name="McCluskey K."/>
            <person name="Coulpier F."/>
            <person name="Deshpande N."/>
            <person name="von Doehren H."/>
            <person name="Ebbole D.J."/>
            <person name="Esquivel-Naranjo E.U."/>
            <person name="Fekete E."/>
            <person name="Flipphi M."/>
            <person name="Glaser F."/>
            <person name="Gomez-Rodriguez E.Y."/>
            <person name="Gruber S."/>
            <person name="Han C."/>
            <person name="Henrissat B."/>
            <person name="Hermosa R."/>
            <person name="Hernandez-Onate M."/>
            <person name="Karaffa L."/>
            <person name="Kosti I."/>
            <person name="Le Crom S."/>
            <person name="Lindquist E."/>
            <person name="Lucas S."/>
            <person name="Luebeck M."/>
            <person name="Luebeck P.S."/>
            <person name="Margeot A."/>
            <person name="Metz B."/>
            <person name="Misra M."/>
            <person name="Nevalainen H."/>
            <person name="Omann M."/>
            <person name="Packer N."/>
            <person name="Perrone G."/>
            <person name="Uresti-Rivera E.E."/>
            <person name="Salamov A."/>
            <person name="Schmoll M."/>
            <person name="Seiboth B."/>
            <person name="Shapiro H."/>
            <person name="Sukno S."/>
            <person name="Tamayo-Ramos J.A."/>
            <person name="Tisch D."/>
            <person name="Wiest A."/>
            <person name="Wilkinson H.H."/>
            <person name="Zhang M."/>
            <person name="Coutinho P.M."/>
            <person name="Kenerley C.M."/>
            <person name="Monte E."/>
            <person name="Baker S.E."/>
            <person name="Grigoriev I.V."/>
        </authorList>
    </citation>
    <scope>NUCLEOTIDE SEQUENCE [LARGE SCALE GENOMIC DNA]</scope>
    <source>
        <strain evidence="3">Gv29-8 / FGSC 10586</strain>
    </source>
</reference>
<dbReference type="OrthoDB" id="2831558at2759"/>
<organism evidence="2 3">
    <name type="scientific">Hypocrea virens (strain Gv29-8 / FGSC 10586)</name>
    <name type="common">Gliocladium virens</name>
    <name type="synonym">Trichoderma virens</name>
    <dbReference type="NCBI Taxonomy" id="413071"/>
    <lineage>
        <taxon>Eukaryota</taxon>
        <taxon>Fungi</taxon>
        <taxon>Dikarya</taxon>
        <taxon>Ascomycota</taxon>
        <taxon>Pezizomycotina</taxon>
        <taxon>Sordariomycetes</taxon>
        <taxon>Hypocreomycetidae</taxon>
        <taxon>Hypocreales</taxon>
        <taxon>Hypocreaceae</taxon>
        <taxon>Trichoderma</taxon>
    </lineage>
</organism>
<dbReference type="SUPFAM" id="SSF56112">
    <property type="entry name" value="Protein kinase-like (PK-like)"/>
    <property type="match status" value="1"/>
</dbReference>
<dbReference type="Proteomes" id="UP000007115">
    <property type="component" value="Unassembled WGS sequence"/>
</dbReference>
<dbReference type="PANTHER" id="PTHR21310:SF15">
    <property type="entry name" value="AMINOGLYCOSIDE PHOSPHOTRANSFERASE DOMAIN-CONTAINING PROTEIN"/>
    <property type="match status" value="1"/>
</dbReference>
<protein>
    <recommendedName>
        <fullName evidence="1">Aminoglycoside phosphotransferase domain-containing protein</fullName>
    </recommendedName>
</protein>
<evidence type="ECO:0000313" key="2">
    <source>
        <dbReference type="EMBL" id="EHK18649.1"/>
    </source>
</evidence>
<dbReference type="HOGENOM" id="CLU_046553_0_0_1"/>
<gene>
    <name evidence="2" type="ORF">TRIVIDRAFT_111897</name>
</gene>
<keyword evidence="3" id="KW-1185">Reference proteome</keyword>
<comment type="caution">
    <text evidence="2">The sequence shown here is derived from an EMBL/GenBank/DDBJ whole genome shotgun (WGS) entry which is preliminary data.</text>
</comment>
<accession>G9N4X5</accession>
<dbReference type="PANTHER" id="PTHR21310">
    <property type="entry name" value="AMINOGLYCOSIDE PHOSPHOTRANSFERASE-RELATED-RELATED"/>
    <property type="match status" value="1"/>
</dbReference>
<sequence length="437" mass="49478">MNHEQYHQRIEFVKSLLQLNDLEANSIDPVEYDMNTPFPYNNFIYHVTLASPVIKPINIISPQSDQIQPGTIQFPENSTSFIVRLANSDPRTGMNNTNRVENEVAIMTLVREALKKTEYSHTVPDVYSWASLTSGQGFTMQQYMPGTNADRFFEALSLQDKSIVLGQMADILSLLQKFEIPKTVKLFGGLSFDKHGEVISAQTSLFKGEPSATYMDFIRAIFKVKLQEADDNPVMQGWKENGVRTRLEKFIDCQLEEILKGYEQDHKVLIHGDFTTNNMLYDATTLQVTAILDFDFSYVATIADEFVGFSFGNLSGGNLPGPFETGINLNLRKAMLTGFSTPFPIADNSELQWDVANAWDEELARAGAAKPSTISHFENIADIYWLQNKISPFELDSPVMRSRKTAEQLKTIRDETENMIIRFLDRMNSSSYDESSN</sequence>
<dbReference type="AlphaFoldDB" id="G9N4X5"/>
<dbReference type="InterPro" id="IPR051678">
    <property type="entry name" value="AGP_Transferase"/>
</dbReference>
<dbReference type="EMBL" id="ABDF02000086">
    <property type="protein sequence ID" value="EHK18649.1"/>
    <property type="molecule type" value="Genomic_DNA"/>
</dbReference>
<evidence type="ECO:0000313" key="3">
    <source>
        <dbReference type="Proteomes" id="UP000007115"/>
    </source>
</evidence>
<dbReference type="OMA" id="ELGPCPY"/>
<dbReference type="Pfam" id="PF01636">
    <property type="entry name" value="APH"/>
    <property type="match status" value="1"/>
</dbReference>
<name>G9N4X5_HYPVG</name>
<dbReference type="InParanoid" id="G9N4X5"/>
<evidence type="ECO:0000259" key="1">
    <source>
        <dbReference type="Pfam" id="PF01636"/>
    </source>
</evidence>
<dbReference type="RefSeq" id="XP_013952842.1">
    <property type="nucleotide sequence ID" value="XM_014097367.1"/>
</dbReference>
<dbReference type="InterPro" id="IPR011009">
    <property type="entry name" value="Kinase-like_dom_sf"/>
</dbReference>
<dbReference type="InterPro" id="IPR002575">
    <property type="entry name" value="Aminoglycoside_PTrfase"/>
</dbReference>
<dbReference type="STRING" id="413071.G9N4X5"/>
<proteinExistence type="predicted"/>
<dbReference type="Gene3D" id="3.90.1200.10">
    <property type="match status" value="1"/>
</dbReference>
<dbReference type="VEuPathDB" id="FungiDB:TRIVIDRAFT_111897"/>
<feature type="domain" description="Aminoglycoside phosphotransferase" evidence="1">
    <location>
        <begin position="79"/>
        <end position="307"/>
    </location>
</feature>
<dbReference type="GeneID" id="25786846"/>
<dbReference type="eggNOG" id="ENOG502SIZM">
    <property type="taxonomic scope" value="Eukaryota"/>
</dbReference>